<keyword evidence="3" id="KW-1185">Reference proteome</keyword>
<evidence type="ECO:0000313" key="3">
    <source>
        <dbReference type="Proteomes" id="UP001632038"/>
    </source>
</evidence>
<dbReference type="Pfam" id="PF01936">
    <property type="entry name" value="NYN"/>
    <property type="match status" value="1"/>
</dbReference>
<organism evidence="2 3">
    <name type="scientific">Castilleja foliolosa</name>
    <dbReference type="NCBI Taxonomy" id="1961234"/>
    <lineage>
        <taxon>Eukaryota</taxon>
        <taxon>Viridiplantae</taxon>
        <taxon>Streptophyta</taxon>
        <taxon>Embryophyta</taxon>
        <taxon>Tracheophyta</taxon>
        <taxon>Spermatophyta</taxon>
        <taxon>Magnoliopsida</taxon>
        <taxon>eudicotyledons</taxon>
        <taxon>Gunneridae</taxon>
        <taxon>Pentapetalae</taxon>
        <taxon>asterids</taxon>
        <taxon>lamiids</taxon>
        <taxon>Lamiales</taxon>
        <taxon>Orobanchaceae</taxon>
        <taxon>Pedicularideae</taxon>
        <taxon>Castillejinae</taxon>
        <taxon>Castilleja</taxon>
    </lineage>
</organism>
<accession>A0ABD3EF76</accession>
<dbReference type="InterPro" id="IPR021139">
    <property type="entry name" value="NYN"/>
</dbReference>
<dbReference type="PANTHER" id="PTHR14379">
    <property type="entry name" value="LIMKAIN B LKAP"/>
    <property type="match status" value="1"/>
</dbReference>
<dbReference type="CDD" id="cd10910">
    <property type="entry name" value="PIN_limkain_b1_N_like"/>
    <property type="match status" value="1"/>
</dbReference>
<comment type="caution">
    <text evidence="2">The sequence shown here is derived from an EMBL/GenBank/DDBJ whole genome shotgun (WGS) entry which is preliminary data.</text>
</comment>
<dbReference type="Proteomes" id="UP001632038">
    <property type="component" value="Unassembled WGS sequence"/>
</dbReference>
<dbReference type="EMBL" id="JAVIJP010000005">
    <property type="protein sequence ID" value="KAL3652971.1"/>
    <property type="molecule type" value="Genomic_DNA"/>
</dbReference>
<evidence type="ECO:0000259" key="1">
    <source>
        <dbReference type="Pfam" id="PF01936"/>
    </source>
</evidence>
<proteinExistence type="predicted"/>
<dbReference type="PANTHER" id="PTHR14379:SF3">
    <property type="entry name" value="MEIOSIS REGULATOR AND MRNA STABILITY FACTOR 1"/>
    <property type="match status" value="1"/>
</dbReference>
<sequence>MSSKAEAEFSSAKISVWWHMENCPMPSGCDPNAVIKNIRSALAKLSYRGPITINAYGDLYHFPTDVQQAFTRSVISFNSVSAGFEYTINKMVVDMLLWSFDNPAPANCLLISGDSVFSYALHNLDMRNYNILLAHPQHIEPSGALVSAANCVWHWTTLAANGGLPFTHIGEFSDSD</sequence>
<name>A0ABD3EF76_9LAMI</name>
<evidence type="ECO:0000313" key="2">
    <source>
        <dbReference type="EMBL" id="KAL3652971.1"/>
    </source>
</evidence>
<feature type="domain" description="NYN" evidence="1">
    <location>
        <begin position="13"/>
        <end position="149"/>
    </location>
</feature>
<gene>
    <name evidence="2" type="ORF">CASFOL_002652</name>
</gene>
<dbReference type="AlphaFoldDB" id="A0ABD3EF76"/>
<dbReference type="InterPro" id="IPR024768">
    <property type="entry name" value="Marf1"/>
</dbReference>
<reference evidence="3" key="1">
    <citation type="journal article" date="2024" name="IScience">
        <title>Strigolactones Initiate the Formation of Haustorium-like Structures in Castilleja.</title>
        <authorList>
            <person name="Buerger M."/>
            <person name="Peterson D."/>
            <person name="Chory J."/>
        </authorList>
    </citation>
    <scope>NUCLEOTIDE SEQUENCE [LARGE SCALE GENOMIC DNA]</scope>
</reference>
<protein>
    <recommendedName>
        <fullName evidence="1">NYN domain-containing protein</fullName>
    </recommendedName>
</protein>